<dbReference type="InterPro" id="IPR002918">
    <property type="entry name" value="Lipase_EstA/Esterase_EstB"/>
</dbReference>
<dbReference type="EMBL" id="JAIWIU010000087">
    <property type="protein sequence ID" value="MCA2017095.1"/>
    <property type="molecule type" value="Genomic_DNA"/>
</dbReference>
<evidence type="ECO:0000313" key="3">
    <source>
        <dbReference type="Proteomes" id="UP001199044"/>
    </source>
</evidence>
<evidence type="ECO:0008006" key="4">
    <source>
        <dbReference type="Google" id="ProtNLM"/>
    </source>
</evidence>
<dbReference type="PANTHER" id="PTHR32015">
    <property type="entry name" value="FASTING INDUCED LIPASE"/>
    <property type="match status" value="1"/>
</dbReference>
<dbReference type="SUPFAM" id="SSF53474">
    <property type="entry name" value="alpha/beta-Hydrolases"/>
    <property type="match status" value="1"/>
</dbReference>
<dbReference type="PANTHER" id="PTHR32015:SF1">
    <property type="entry name" value="LIPASE"/>
    <property type="match status" value="1"/>
</dbReference>
<dbReference type="Proteomes" id="UP001199044">
    <property type="component" value="Unassembled WGS sequence"/>
</dbReference>
<comment type="caution">
    <text evidence="2">The sequence shown here is derived from an EMBL/GenBank/DDBJ whole genome shotgun (WGS) entry which is preliminary data.</text>
</comment>
<gene>
    <name evidence="2" type="ORF">LDJ79_13295</name>
</gene>
<keyword evidence="3" id="KW-1185">Reference proteome</keyword>
<keyword evidence="1" id="KW-0732">Signal</keyword>
<reference evidence="3" key="1">
    <citation type="submission" date="2023-07" db="EMBL/GenBank/DDBJ databases">
        <title>Molecular identification of indigenous halophilic bacteria isolated from red sea cost, biodegradation of synthetic dyes and assessment of degraded metabolite toxicity.</title>
        <authorList>
            <person name="Chaieb K."/>
            <person name="Altayb H.N."/>
        </authorList>
    </citation>
    <scope>NUCLEOTIDE SEQUENCE [LARGE SCALE GENOMIC DNA]</scope>
    <source>
        <strain evidence="3">K20</strain>
    </source>
</reference>
<evidence type="ECO:0000313" key="2">
    <source>
        <dbReference type="EMBL" id="MCA2017095.1"/>
    </source>
</evidence>
<evidence type="ECO:0000256" key="1">
    <source>
        <dbReference type="SAM" id="SignalP"/>
    </source>
</evidence>
<organism evidence="2 3">
    <name type="scientific">Vibrio tritonius</name>
    <dbReference type="NCBI Taxonomy" id="1435069"/>
    <lineage>
        <taxon>Bacteria</taxon>
        <taxon>Pseudomonadati</taxon>
        <taxon>Pseudomonadota</taxon>
        <taxon>Gammaproteobacteria</taxon>
        <taxon>Vibrionales</taxon>
        <taxon>Vibrionaceae</taxon>
        <taxon>Vibrio</taxon>
    </lineage>
</organism>
<dbReference type="Gene3D" id="3.40.50.1820">
    <property type="entry name" value="alpha/beta hydrolase"/>
    <property type="match status" value="1"/>
</dbReference>
<feature type="chain" id="PRO_5045640195" description="Lipase" evidence="1">
    <location>
        <begin position="32"/>
        <end position="328"/>
    </location>
</feature>
<feature type="signal peptide" evidence="1">
    <location>
        <begin position="1"/>
        <end position="31"/>
    </location>
</feature>
<accession>A0ABS7YN47</accession>
<dbReference type="Pfam" id="PF01674">
    <property type="entry name" value="Lipase_2"/>
    <property type="match status" value="1"/>
</dbReference>
<protein>
    <recommendedName>
        <fullName evidence="4">Lipase</fullName>
    </recommendedName>
</protein>
<dbReference type="RefSeq" id="WP_225250905.1">
    <property type="nucleotide sequence ID" value="NZ_JAIWIU010000087.1"/>
</dbReference>
<sequence length="328" mass="36005">MTPKHRGNSYCRPSWCWPLLMLCLLGVTSHAKTDSRTVDHFQAPFHPGVTFGGFGGGDCKVTHTPVIFIHGRQDTANDWLIGESNTPSIYQLLISAGYNSCELFGITYIPRSGRTSSTYNPLQPHTFTLLHQFIARVQRFTHSRQVDIVGYDVGVVAALATLVQSGSWNQVRKVINIAGPLRGLPNCINTKNNAAKTSLCNAQSLDNAFHFGLFPSEASLDGYNEWTSDTGVKSLRSMPQNHSGVRFYTLSAGVNDELLCPSKQNHCADSATFSPASNVIAQLEWQDDKINHETLKQTVAASVVKMLTTRCKGISCSASEHHVVINRP</sequence>
<dbReference type="InterPro" id="IPR029058">
    <property type="entry name" value="AB_hydrolase_fold"/>
</dbReference>
<proteinExistence type="predicted"/>
<name>A0ABS7YN47_9VIBR</name>